<feature type="domain" description="AB hydrolase-1" evidence="1">
    <location>
        <begin position="31"/>
        <end position="222"/>
    </location>
</feature>
<name>A0A1Q2M5B5_9GAMM</name>
<dbReference type="SUPFAM" id="SSF53474">
    <property type="entry name" value="alpha/beta-Hydrolases"/>
    <property type="match status" value="1"/>
</dbReference>
<dbReference type="InterPro" id="IPR029058">
    <property type="entry name" value="AB_hydrolase_fold"/>
</dbReference>
<dbReference type="Proteomes" id="UP000188219">
    <property type="component" value="Chromosome"/>
</dbReference>
<proteinExistence type="predicted"/>
<sequence length="272" mass="29281">MVDSTGTVRRGYLDHAAGQIHYRYCGSAHLPLLLLLHQTPSSSAMYERLMPLLSDTFFVVAVDTPGFGESDGLAGSISIAGFAEAIYQAVSTTFDRPALVFGHHTGAAIAVQLAFQYPEFVRAMALSGPTLLSEAQKQALPLAAKTIAADEEGSHWQAMWQRLRAKDPQADLALSMRETLSAFACGEYYLASYKAVTEQAVAEQLAAIDCPAVVFAGGQDQLRSAVVPTVKLLPRGMASALPQNAGTYVCEQQPAAVATLLRRFFMEVVEEH</sequence>
<dbReference type="InterPro" id="IPR050266">
    <property type="entry name" value="AB_hydrolase_sf"/>
</dbReference>
<dbReference type="STRING" id="260552.Mag101_09860"/>
<dbReference type="EMBL" id="CP019650">
    <property type="protein sequence ID" value="AQQ67914.1"/>
    <property type="molecule type" value="Genomic_DNA"/>
</dbReference>
<dbReference type="Gene3D" id="3.40.50.1820">
    <property type="entry name" value="alpha/beta hydrolase"/>
    <property type="match status" value="1"/>
</dbReference>
<evidence type="ECO:0000313" key="2">
    <source>
        <dbReference type="EMBL" id="AQQ67914.1"/>
    </source>
</evidence>
<dbReference type="KEGG" id="maga:Mag101_09860"/>
<dbReference type="PANTHER" id="PTHR43798:SF33">
    <property type="entry name" value="HYDROLASE, PUTATIVE (AFU_ORTHOLOGUE AFUA_2G14860)-RELATED"/>
    <property type="match status" value="1"/>
</dbReference>
<dbReference type="GO" id="GO:0016020">
    <property type="term" value="C:membrane"/>
    <property type="evidence" value="ECO:0007669"/>
    <property type="project" value="TreeGrafter"/>
</dbReference>
<dbReference type="PANTHER" id="PTHR43798">
    <property type="entry name" value="MONOACYLGLYCEROL LIPASE"/>
    <property type="match status" value="1"/>
</dbReference>
<dbReference type="AlphaFoldDB" id="A0A1Q2M5B5"/>
<protein>
    <recommendedName>
        <fullName evidence="1">AB hydrolase-1 domain-containing protein</fullName>
    </recommendedName>
</protein>
<dbReference type="eggNOG" id="COG2267">
    <property type="taxonomic scope" value="Bacteria"/>
</dbReference>
<keyword evidence="3" id="KW-1185">Reference proteome</keyword>
<gene>
    <name evidence="2" type="ORF">Mag101_09860</name>
</gene>
<reference evidence="2" key="1">
    <citation type="submission" date="2017-02" db="EMBL/GenBank/DDBJ databases">
        <title>Genome of Microbulbifer agarilyticus GP101.</title>
        <authorList>
            <person name="Jung J."/>
            <person name="Bae S.S."/>
            <person name="Baek K."/>
        </authorList>
    </citation>
    <scope>NUCLEOTIDE SEQUENCE [LARGE SCALE GENOMIC DNA]</scope>
    <source>
        <strain evidence="2">GP101</strain>
    </source>
</reference>
<evidence type="ECO:0000313" key="3">
    <source>
        <dbReference type="Proteomes" id="UP000188219"/>
    </source>
</evidence>
<accession>A0A1Q2M5B5</accession>
<dbReference type="PRINTS" id="PR00111">
    <property type="entry name" value="ABHYDROLASE"/>
</dbReference>
<dbReference type="Pfam" id="PF00561">
    <property type="entry name" value="Abhydrolase_1"/>
    <property type="match status" value="1"/>
</dbReference>
<organism evidence="2 3">
    <name type="scientific">Microbulbifer agarilyticus</name>
    <dbReference type="NCBI Taxonomy" id="260552"/>
    <lineage>
        <taxon>Bacteria</taxon>
        <taxon>Pseudomonadati</taxon>
        <taxon>Pseudomonadota</taxon>
        <taxon>Gammaproteobacteria</taxon>
        <taxon>Cellvibrionales</taxon>
        <taxon>Microbulbiferaceae</taxon>
        <taxon>Microbulbifer</taxon>
    </lineage>
</organism>
<evidence type="ECO:0000259" key="1">
    <source>
        <dbReference type="Pfam" id="PF00561"/>
    </source>
</evidence>
<dbReference type="InterPro" id="IPR000073">
    <property type="entry name" value="AB_hydrolase_1"/>
</dbReference>